<keyword evidence="1 4" id="KW-0349">Heme</keyword>
<gene>
    <name evidence="6" type="ORF">HNQ57_003196</name>
</gene>
<dbReference type="RefSeq" id="WP_184464583.1">
    <property type="nucleotide sequence ID" value="NZ_JACHHW010000010.1"/>
</dbReference>
<dbReference type="PROSITE" id="PS51007">
    <property type="entry name" value="CYTC"/>
    <property type="match status" value="1"/>
</dbReference>
<feature type="domain" description="Cytochrome c" evidence="5">
    <location>
        <begin position="432"/>
        <end position="505"/>
    </location>
</feature>
<dbReference type="InterPro" id="IPR036909">
    <property type="entry name" value="Cyt_c-like_dom_sf"/>
</dbReference>
<organism evidence="6 7">
    <name type="scientific">Zhongshania antarctica</name>
    <dbReference type="NCBI Taxonomy" id="641702"/>
    <lineage>
        <taxon>Bacteria</taxon>
        <taxon>Pseudomonadati</taxon>
        <taxon>Pseudomonadota</taxon>
        <taxon>Gammaproteobacteria</taxon>
        <taxon>Cellvibrionales</taxon>
        <taxon>Spongiibacteraceae</taxon>
        <taxon>Zhongshania</taxon>
    </lineage>
</organism>
<evidence type="ECO:0000256" key="2">
    <source>
        <dbReference type="ARBA" id="ARBA00022723"/>
    </source>
</evidence>
<keyword evidence="3 4" id="KW-0408">Iron</keyword>
<dbReference type="InterPro" id="IPR011042">
    <property type="entry name" value="6-blade_b-propeller_TolB-like"/>
</dbReference>
<dbReference type="InterPro" id="IPR009056">
    <property type="entry name" value="Cyt_c-like_dom"/>
</dbReference>
<protein>
    <submittedName>
        <fullName evidence="6">Glucose/arabinose dehydrogenase</fullName>
    </submittedName>
</protein>
<dbReference type="Pfam" id="PF22807">
    <property type="entry name" value="TrAA12"/>
    <property type="match status" value="2"/>
</dbReference>
<dbReference type="SUPFAM" id="SSF50952">
    <property type="entry name" value="Soluble quinoprotein glucose dehydrogenase"/>
    <property type="match status" value="1"/>
</dbReference>
<dbReference type="GO" id="GO:0046872">
    <property type="term" value="F:metal ion binding"/>
    <property type="evidence" value="ECO:0007669"/>
    <property type="project" value="UniProtKB-KW"/>
</dbReference>
<dbReference type="Proteomes" id="UP000536640">
    <property type="component" value="Unassembled WGS sequence"/>
</dbReference>
<dbReference type="GO" id="GO:0020037">
    <property type="term" value="F:heme binding"/>
    <property type="evidence" value="ECO:0007669"/>
    <property type="project" value="InterPro"/>
</dbReference>
<name>A0A840R6G5_9GAMM</name>
<evidence type="ECO:0000313" key="7">
    <source>
        <dbReference type="Proteomes" id="UP000536640"/>
    </source>
</evidence>
<dbReference type="Gene3D" id="1.10.760.10">
    <property type="entry name" value="Cytochrome c-like domain"/>
    <property type="match status" value="1"/>
</dbReference>
<accession>A0A840R6G5</accession>
<evidence type="ECO:0000256" key="4">
    <source>
        <dbReference type="PROSITE-ProRule" id="PRU00433"/>
    </source>
</evidence>
<dbReference type="AlphaFoldDB" id="A0A840R6G5"/>
<comment type="caution">
    <text evidence="6">The sequence shown here is derived from an EMBL/GenBank/DDBJ whole genome shotgun (WGS) entry which is preliminary data.</text>
</comment>
<keyword evidence="2 4" id="KW-0479">Metal-binding</keyword>
<reference evidence="6 7" key="1">
    <citation type="submission" date="2020-08" db="EMBL/GenBank/DDBJ databases">
        <title>Genomic Encyclopedia of Type Strains, Phase IV (KMG-IV): sequencing the most valuable type-strain genomes for metagenomic binning, comparative biology and taxonomic classification.</title>
        <authorList>
            <person name="Goeker M."/>
        </authorList>
    </citation>
    <scope>NUCLEOTIDE SEQUENCE [LARGE SCALE GENOMIC DNA]</scope>
    <source>
        <strain evidence="6 7">DSM 25701</strain>
    </source>
</reference>
<evidence type="ECO:0000313" key="6">
    <source>
        <dbReference type="EMBL" id="MBB5188899.1"/>
    </source>
</evidence>
<sequence>MKMFKRLLFTVAVILGLLIFTPLVLIQFGPAGWGTTSKVMLNMVFGYGGEAPSASAIKQRLEVADGFSVGLYATGLGKIRFLKVTDSGDLLVSRPRSGEILLLERDRNGDGLPDGQRVLLAGLTRPHGLDIAGRWLYVAESDGVGKIAFNSDDGAVSGDYQRIVSGLGDKGNHWTKTVRASSDGWLYLSSGSTCNVCEEADSQRATIMRFRPDGSEFSIYASGLRNSVGLDWAPWDNSLYATDNGRDLLGDDIPPCELNRIEEGGFYGWPYVNASALDPDLGELNASAVAKNIPPTHEFRAHNAPLGLRFLRRNTVAGFERAALVALHGSWNRSVPDGYKVVSLHWQADGRIVEKDFLSGFLQGDKLLGRPVDIAEGDNGDIFISDDYSGSIYRVAIGEGGASALASVALAPPQPGRRDSGLASYTGEQRRDLLARGEIVYQSYPCSSCHMSGKTASAIPLVGLDERYTVAELAAFFTAPTPPMPVFPLSASDREALAVYLLARP</sequence>
<dbReference type="InterPro" id="IPR011041">
    <property type="entry name" value="Quinoprot_gluc/sorb_DH_b-prop"/>
</dbReference>
<evidence type="ECO:0000256" key="3">
    <source>
        <dbReference type="ARBA" id="ARBA00023004"/>
    </source>
</evidence>
<dbReference type="EMBL" id="JACHHW010000010">
    <property type="protein sequence ID" value="MBB5188899.1"/>
    <property type="molecule type" value="Genomic_DNA"/>
</dbReference>
<keyword evidence="7" id="KW-1185">Reference proteome</keyword>
<evidence type="ECO:0000256" key="1">
    <source>
        <dbReference type="ARBA" id="ARBA00022617"/>
    </source>
</evidence>
<dbReference type="InterPro" id="IPR054539">
    <property type="entry name" value="Beta-prop_PDH"/>
</dbReference>
<dbReference type="SUPFAM" id="SSF46626">
    <property type="entry name" value="Cytochrome c"/>
    <property type="match status" value="1"/>
</dbReference>
<dbReference type="Gene3D" id="2.120.10.30">
    <property type="entry name" value="TolB, C-terminal domain"/>
    <property type="match status" value="1"/>
</dbReference>
<evidence type="ECO:0000259" key="5">
    <source>
        <dbReference type="PROSITE" id="PS51007"/>
    </source>
</evidence>
<proteinExistence type="predicted"/>
<dbReference type="PANTHER" id="PTHR33546:SF1">
    <property type="entry name" value="LARGE, MULTIFUNCTIONAL SECRETED PROTEIN"/>
    <property type="match status" value="1"/>
</dbReference>
<dbReference type="PANTHER" id="PTHR33546">
    <property type="entry name" value="LARGE, MULTIFUNCTIONAL SECRETED PROTEIN-RELATED"/>
    <property type="match status" value="1"/>
</dbReference>
<dbReference type="GO" id="GO:0009055">
    <property type="term" value="F:electron transfer activity"/>
    <property type="evidence" value="ECO:0007669"/>
    <property type="project" value="InterPro"/>
</dbReference>